<evidence type="ECO:0000256" key="1">
    <source>
        <dbReference type="SAM" id="Phobius"/>
    </source>
</evidence>
<name>A0A7J9S7N4_METMI</name>
<keyword evidence="1" id="KW-1133">Transmembrane helix</keyword>
<sequence>MDFTLILIYIDILAQDFLLRSILVLIMASFLFIKIRRHYLKLDSLFKKWDKFYPWALIFVAFIEIIPAGYSLKGDVLFLSAILGIILTASKSRWDNYNNLESIKEEWKTVLFRFNGYFENSIELTLTDFDKFEQKGEYAILDALLRYNEIKTKQKLDSLKLCYYCKKSENESDEHSRSKVLQLSESLGIINAKNLEKTETFLNIYYNLKNNLDWKTNSITSETYDTVLEEFIECLELNREHLEIKKEYLEVLSIFESYFGKNILLNKVLPKNPKNNAEIEILDYFLGQNDIGKNVHDAITYYYLYCKTKRSKASRLDSDNFISFSKYLGIHGASFDKLIIKQNIRIFLRIYHCLNVQNSDLTLNNDRSDIFLPCEISNDEYQRLWDNFIIENLYGEHLVQKTSENYELIEKLHNKLRELIKNGKLSRYGISSELLDKIDKNISESGKVSNSFLILVKYVTDSESYINFKNGLTNKLSRISSGSKLSKLDDSSLDELNPSIYLVKCKLQYNAEDILNYIKEKINLPSKIGLSIIPLDFSKGIAEITPENTTGHKDDIDGDLFLKLISHFKDCTQLTEKQSISKLFLELGDKKTTNELLSYIPFDLFCDDILEMEEKYFENQIGNIKKEFKINVLKDWADQDSENISNYLIKNAKYPDYSGINIVELTNRGINTDTDSKKLRIQKLCTEIIEKSREYAEALK</sequence>
<evidence type="ECO:0000313" key="3">
    <source>
        <dbReference type="Proteomes" id="UP000536195"/>
    </source>
</evidence>
<feature type="transmembrane region" description="Helical" evidence="1">
    <location>
        <begin position="52"/>
        <end position="70"/>
    </location>
</feature>
<dbReference type="AlphaFoldDB" id="A0A7J9S7N4"/>
<keyword evidence="1" id="KW-0472">Membrane</keyword>
<feature type="transmembrane region" description="Helical" evidence="1">
    <location>
        <begin position="6"/>
        <end position="32"/>
    </location>
</feature>
<organism evidence="2 3">
    <name type="scientific">Methanococcus maripaludis</name>
    <name type="common">Methanococcus deltae</name>
    <dbReference type="NCBI Taxonomy" id="39152"/>
    <lineage>
        <taxon>Archaea</taxon>
        <taxon>Methanobacteriati</taxon>
        <taxon>Methanobacteriota</taxon>
        <taxon>Methanomada group</taxon>
        <taxon>Methanococci</taxon>
        <taxon>Methanococcales</taxon>
        <taxon>Methanococcaceae</taxon>
        <taxon>Methanococcus</taxon>
    </lineage>
</organism>
<protein>
    <submittedName>
        <fullName evidence="2">Uncharacterized protein</fullName>
    </submittedName>
</protein>
<comment type="caution">
    <text evidence="2">The sequence shown here is derived from an EMBL/GenBank/DDBJ whole genome shotgun (WGS) entry which is preliminary data.</text>
</comment>
<dbReference type="Proteomes" id="UP000536195">
    <property type="component" value="Unassembled WGS sequence"/>
</dbReference>
<dbReference type="EMBL" id="JACHEC010000003">
    <property type="protein sequence ID" value="MBB6402459.1"/>
    <property type="molecule type" value="Genomic_DNA"/>
</dbReference>
<evidence type="ECO:0000313" key="2">
    <source>
        <dbReference type="EMBL" id="MBB6402459.1"/>
    </source>
</evidence>
<reference evidence="2 3" key="1">
    <citation type="submission" date="2020-08" db="EMBL/GenBank/DDBJ databases">
        <title>Genomic Encyclopedia of Type Strains, Phase IV (KMG-V): Genome sequencing to study the core and pangenomes of soil and plant-associated prokaryotes.</title>
        <authorList>
            <person name="Whitman W."/>
        </authorList>
    </citation>
    <scope>NUCLEOTIDE SEQUENCE [LARGE SCALE GENOMIC DNA]</scope>
    <source>
        <strain evidence="2 3">C11</strain>
    </source>
</reference>
<gene>
    <name evidence="2" type="ORF">HNP92_001781</name>
</gene>
<keyword evidence="1" id="KW-0812">Transmembrane</keyword>
<dbReference type="RefSeq" id="WP_184230847.1">
    <property type="nucleotide sequence ID" value="NZ_JACHEC010000003.1"/>
</dbReference>
<accession>A0A7J9S7N4</accession>
<proteinExistence type="predicted"/>